<sequence length="63" mass="6938">MMQAIGDRYSEAAAQYYIGRTLAQLDQTPAAIQAYASARDIFADIQLENLVQLCQEAIDALSQ</sequence>
<organism evidence="1 2">
    <name type="scientific">Drouetiella hepatica Uher 2000/2452</name>
    <dbReference type="NCBI Taxonomy" id="904376"/>
    <lineage>
        <taxon>Bacteria</taxon>
        <taxon>Bacillati</taxon>
        <taxon>Cyanobacteriota</taxon>
        <taxon>Cyanophyceae</taxon>
        <taxon>Oculatellales</taxon>
        <taxon>Oculatellaceae</taxon>
        <taxon>Drouetiella</taxon>
    </lineage>
</organism>
<reference evidence="1" key="1">
    <citation type="submission" date="2021-05" db="EMBL/GenBank/DDBJ databases">
        <authorList>
            <person name="Pietrasiak N."/>
            <person name="Ward R."/>
            <person name="Stajich J.E."/>
            <person name="Kurbessoian T."/>
        </authorList>
    </citation>
    <scope>NUCLEOTIDE SEQUENCE</scope>
    <source>
        <strain evidence="1">UHER 2000/2452</strain>
    </source>
</reference>
<evidence type="ECO:0000313" key="2">
    <source>
        <dbReference type="Proteomes" id="UP000757435"/>
    </source>
</evidence>
<accession>A0A951UKW7</accession>
<evidence type="ECO:0000313" key="1">
    <source>
        <dbReference type="EMBL" id="MBW4657337.1"/>
    </source>
</evidence>
<protein>
    <recommendedName>
        <fullName evidence="3">Tetratricopeptide repeat protein</fullName>
    </recommendedName>
</protein>
<dbReference type="AlphaFoldDB" id="A0A951UKW7"/>
<gene>
    <name evidence="1" type="ORF">KME15_01575</name>
</gene>
<proteinExistence type="predicted"/>
<comment type="caution">
    <text evidence="1">The sequence shown here is derived from an EMBL/GenBank/DDBJ whole genome shotgun (WGS) entry which is preliminary data.</text>
</comment>
<reference evidence="1" key="2">
    <citation type="journal article" date="2022" name="Microbiol. Resour. Announc.">
        <title>Metagenome Sequencing to Explore Phylogenomics of Terrestrial Cyanobacteria.</title>
        <authorList>
            <person name="Ward R.D."/>
            <person name="Stajich J.E."/>
            <person name="Johansen J.R."/>
            <person name="Huntemann M."/>
            <person name="Clum A."/>
            <person name="Foster B."/>
            <person name="Foster B."/>
            <person name="Roux S."/>
            <person name="Palaniappan K."/>
            <person name="Varghese N."/>
            <person name="Mukherjee S."/>
            <person name="Reddy T.B.K."/>
            <person name="Daum C."/>
            <person name="Copeland A."/>
            <person name="Chen I.A."/>
            <person name="Ivanova N.N."/>
            <person name="Kyrpides N.C."/>
            <person name="Shapiro N."/>
            <person name="Eloe-Fadrosh E.A."/>
            <person name="Pietrasiak N."/>
        </authorList>
    </citation>
    <scope>NUCLEOTIDE SEQUENCE</scope>
    <source>
        <strain evidence="1">UHER 2000/2452</strain>
    </source>
</reference>
<name>A0A951UKW7_9CYAN</name>
<evidence type="ECO:0008006" key="3">
    <source>
        <dbReference type="Google" id="ProtNLM"/>
    </source>
</evidence>
<dbReference type="Proteomes" id="UP000757435">
    <property type="component" value="Unassembled WGS sequence"/>
</dbReference>
<dbReference type="EMBL" id="JAHHHD010000001">
    <property type="protein sequence ID" value="MBW4657337.1"/>
    <property type="molecule type" value="Genomic_DNA"/>
</dbReference>